<dbReference type="InterPro" id="IPR003841">
    <property type="entry name" value="Na/Pi_transpt"/>
</dbReference>
<protein>
    <submittedName>
        <fullName evidence="8">Na/Pi cotransporter family protein</fullName>
    </submittedName>
</protein>
<keyword evidence="3 6" id="KW-0812">Transmembrane</keyword>
<keyword evidence="2" id="KW-1003">Cell membrane</keyword>
<evidence type="ECO:0000256" key="6">
    <source>
        <dbReference type="SAM" id="Phobius"/>
    </source>
</evidence>
<dbReference type="Pfam" id="PF02690">
    <property type="entry name" value="Na_Pi_cotrans"/>
    <property type="match status" value="2"/>
</dbReference>
<evidence type="ECO:0000313" key="9">
    <source>
        <dbReference type="Proteomes" id="UP000829542"/>
    </source>
</evidence>
<dbReference type="Proteomes" id="UP000829542">
    <property type="component" value="Chromosome"/>
</dbReference>
<sequence>MDWQQVLFQFLGGLGLFLFSIKYMGDGLQKSAGNRLRTILDRFTTNPFMGILAGIFVTVLIQSSSGTTVITVGLVSAGLMTLRQAIGVIMGANIGTTVTAFIIGIDIGEYAFPILLFGAVMLFFFKSSRIQNIGQIFFGFGGLFVGLDLMSSGLSPLRHLPMFTELILDMSHSPILSVFVGTVFTLIVQSSSATIGILQGLYAENLISLDAALPVLFGDNIGTTITAILAAIGASIAAKRAAAVHVLFNVAGTIIFMIFLGLFTNFIIWITGVLHLEPKMQIAFAHGTFNIVNTLIQLPFIGLWALLVTKLLPAKEIKKEKVALYLDESLIEKSPAIAIGQAKKEVMHMGNMSLDALKASLVYLQSNSTVEAEFATGLEKNINILDEEITKYLVKIFPHSITPRDSNELQSMLNLVCDIERIGDHSENIIEQINYMIERNIILSPEARSEVYEMFDLTIRSVTLSLEALEKRDLAKARQVYELEEEIDEMERFLRKQHIHRLNHGECTAKAGLTYTDLLSNLERIGDHAHNIAEMLLDNKAQRSSLKN</sequence>
<evidence type="ECO:0000256" key="4">
    <source>
        <dbReference type="ARBA" id="ARBA00022989"/>
    </source>
</evidence>
<dbReference type="InterPro" id="IPR004633">
    <property type="entry name" value="NaPi_cotrn-rel/YqeW-like"/>
</dbReference>
<keyword evidence="5 6" id="KW-0472">Membrane</keyword>
<accession>A0ABY3X2F0</accession>
<proteinExistence type="predicted"/>
<dbReference type="SUPFAM" id="SSF109755">
    <property type="entry name" value="PhoU-like"/>
    <property type="match status" value="1"/>
</dbReference>
<feature type="domain" description="PhoU" evidence="7">
    <location>
        <begin position="347"/>
        <end position="432"/>
    </location>
</feature>
<dbReference type="Pfam" id="PF01895">
    <property type="entry name" value="PhoU"/>
    <property type="match status" value="2"/>
</dbReference>
<name>A0ABY3X2F0_9GAMM</name>
<organism evidence="8 9">
    <name type="scientific">Ignatzschineria rhizosphaerae</name>
    <dbReference type="NCBI Taxonomy" id="2923279"/>
    <lineage>
        <taxon>Bacteria</taxon>
        <taxon>Pseudomonadati</taxon>
        <taxon>Pseudomonadota</taxon>
        <taxon>Gammaproteobacteria</taxon>
        <taxon>Cardiobacteriales</taxon>
        <taxon>Ignatzschineriaceae</taxon>
        <taxon>Ignatzschineria</taxon>
    </lineage>
</organism>
<dbReference type="NCBIfam" id="NF037997">
    <property type="entry name" value="Na_Pi_symport"/>
    <property type="match status" value="1"/>
</dbReference>
<feature type="transmembrane region" description="Helical" evidence="6">
    <location>
        <begin position="291"/>
        <end position="312"/>
    </location>
</feature>
<dbReference type="Gene3D" id="1.20.58.220">
    <property type="entry name" value="Phosphate transport system protein phou homolog 2, domain 2"/>
    <property type="match status" value="1"/>
</dbReference>
<feature type="transmembrane region" description="Helical" evidence="6">
    <location>
        <begin position="246"/>
        <end position="271"/>
    </location>
</feature>
<evidence type="ECO:0000259" key="7">
    <source>
        <dbReference type="Pfam" id="PF01895"/>
    </source>
</evidence>
<feature type="transmembrane region" description="Helical" evidence="6">
    <location>
        <begin position="175"/>
        <end position="199"/>
    </location>
</feature>
<feature type="transmembrane region" description="Helical" evidence="6">
    <location>
        <begin position="110"/>
        <end position="127"/>
    </location>
</feature>
<keyword evidence="4 6" id="KW-1133">Transmembrane helix</keyword>
<dbReference type="NCBIfam" id="TIGR00704">
    <property type="entry name" value="NaPi_cotrn_rel"/>
    <property type="match status" value="1"/>
</dbReference>
<feature type="transmembrane region" description="Helical" evidence="6">
    <location>
        <begin position="46"/>
        <end position="65"/>
    </location>
</feature>
<evidence type="ECO:0000256" key="5">
    <source>
        <dbReference type="ARBA" id="ARBA00023136"/>
    </source>
</evidence>
<evidence type="ECO:0000256" key="3">
    <source>
        <dbReference type="ARBA" id="ARBA00022692"/>
    </source>
</evidence>
<evidence type="ECO:0000313" key="8">
    <source>
        <dbReference type="EMBL" id="UNM97046.1"/>
    </source>
</evidence>
<dbReference type="PANTHER" id="PTHR10010:SF46">
    <property type="entry name" value="SODIUM-DEPENDENT PHOSPHATE TRANSPORT PROTEIN 2B"/>
    <property type="match status" value="1"/>
</dbReference>
<feature type="transmembrane region" description="Helical" evidence="6">
    <location>
        <begin position="133"/>
        <end position="154"/>
    </location>
</feature>
<feature type="domain" description="PhoU" evidence="7">
    <location>
        <begin position="452"/>
        <end position="535"/>
    </location>
</feature>
<feature type="transmembrane region" description="Helical" evidence="6">
    <location>
        <begin position="211"/>
        <end position="234"/>
    </location>
</feature>
<gene>
    <name evidence="8" type="ORF">MMG00_04115</name>
</gene>
<dbReference type="RefSeq" id="WP_242151797.1">
    <property type="nucleotide sequence ID" value="NZ_CP093379.1"/>
</dbReference>
<dbReference type="InterPro" id="IPR026022">
    <property type="entry name" value="PhoU_dom"/>
</dbReference>
<evidence type="ECO:0000256" key="2">
    <source>
        <dbReference type="ARBA" id="ARBA00022475"/>
    </source>
</evidence>
<evidence type="ECO:0000256" key="1">
    <source>
        <dbReference type="ARBA" id="ARBA00004651"/>
    </source>
</evidence>
<dbReference type="InterPro" id="IPR038078">
    <property type="entry name" value="PhoU-like_sf"/>
</dbReference>
<dbReference type="PANTHER" id="PTHR10010">
    <property type="entry name" value="SOLUTE CARRIER FAMILY 34 SODIUM PHOSPHATE , MEMBER 2-RELATED"/>
    <property type="match status" value="1"/>
</dbReference>
<keyword evidence="9" id="KW-1185">Reference proteome</keyword>
<comment type="subcellular location">
    <subcellularLocation>
        <location evidence="1">Cell membrane</location>
        <topology evidence="1">Multi-pass membrane protein</topology>
    </subcellularLocation>
</comment>
<feature type="transmembrane region" description="Helical" evidence="6">
    <location>
        <begin position="6"/>
        <end position="25"/>
    </location>
</feature>
<reference evidence="8 9" key="1">
    <citation type="submission" date="2022-03" db="EMBL/GenBank/DDBJ databases">
        <title>Ignatzschineria rhizosphaerae HR5S32.</title>
        <authorList>
            <person name="Sun J.Q."/>
            <person name="Feng J.Y."/>
        </authorList>
    </citation>
    <scope>NUCLEOTIDE SEQUENCE [LARGE SCALE GENOMIC DNA]</scope>
    <source>
        <strain evidence="8 9">HR5S32</strain>
    </source>
</reference>
<dbReference type="EMBL" id="CP093379">
    <property type="protein sequence ID" value="UNM97046.1"/>
    <property type="molecule type" value="Genomic_DNA"/>
</dbReference>